<organism evidence="12 13">
    <name type="scientific">Pseudidiomarina insulisalsae</name>
    <dbReference type="NCBI Taxonomy" id="575789"/>
    <lineage>
        <taxon>Bacteria</taxon>
        <taxon>Pseudomonadati</taxon>
        <taxon>Pseudomonadota</taxon>
        <taxon>Gammaproteobacteria</taxon>
        <taxon>Alteromonadales</taxon>
        <taxon>Idiomarinaceae</taxon>
        <taxon>Pseudidiomarina</taxon>
    </lineage>
</organism>
<keyword evidence="13" id="KW-1185">Reference proteome</keyword>
<dbReference type="Proteomes" id="UP000288259">
    <property type="component" value="Unassembled WGS sequence"/>
</dbReference>
<evidence type="ECO:0000256" key="9">
    <source>
        <dbReference type="SAM" id="SignalP"/>
    </source>
</evidence>
<dbReference type="Gene3D" id="1.10.1380.10">
    <property type="entry name" value="Neutral endopeptidase , domain2"/>
    <property type="match status" value="1"/>
</dbReference>
<dbReference type="SUPFAM" id="SSF55486">
    <property type="entry name" value="Metalloproteases ('zincins'), catalytic domain"/>
    <property type="match status" value="1"/>
</dbReference>
<comment type="caution">
    <text evidence="12">The sequence shown here is derived from an EMBL/GenBank/DDBJ whole genome shotgun (WGS) entry which is preliminary data.</text>
</comment>
<dbReference type="InterPro" id="IPR000718">
    <property type="entry name" value="Peptidase_M13"/>
</dbReference>
<dbReference type="GO" id="GO:0004222">
    <property type="term" value="F:metalloendopeptidase activity"/>
    <property type="evidence" value="ECO:0007669"/>
    <property type="project" value="InterPro"/>
</dbReference>
<evidence type="ECO:0000256" key="6">
    <source>
        <dbReference type="ARBA" id="ARBA00022833"/>
    </source>
</evidence>
<evidence type="ECO:0000313" key="12">
    <source>
        <dbReference type="EMBL" id="RUO62506.1"/>
    </source>
</evidence>
<dbReference type="Pfam" id="PF05649">
    <property type="entry name" value="Peptidase_M13_N"/>
    <property type="match status" value="1"/>
</dbReference>
<feature type="chain" id="PRO_5019336449" evidence="9">
    <location>
        <begin position="20"/>
        <end position="694"/>
    </location>
</feature>
<evidence type="ECO:0000256" key="2">
    <source>
        <dbReference type="ARBA" id="ARBA00007357"/>
    </source>
</evidence>
<dbReference type="Gene3D" id="3.40.390.10">
    <property type="entry name" value="Collagenase (Catalytic Domain)"/>
    <property type="match status" value="1"/>
</dbReference>
<sequence length="694" mass="77616">MRKVSTLALSVALALGVAACSPQSNQTENNTTEQTQADAQQQQLTSGLDMNDFNTSVRPQDDLFTYVNGGWVERTEIPADRSRIGSFNELRDENQERLRKIIETAAASSPEPGSNADKIGDFFNSYMDVERLNSLGYEPIAADLEAINKLKNHDQVAAQFAQMARFGISSPFGFYVYADAKNPEMNAMYMSQAGLGLPDRDYYLKDEEKFVEIREAYTSYMTDMLALVGYEQDAAKAAAEAVLELETKLAEVQWSRVESRNADKTYNKKTMDEVKALLGDFNLGAYTEAAGIATVQDAVVRQPSYFESFGAMFAGVPLDTWKHYLSLRLVNGFAGALSEEISDRRFAFYGKVLNGTPEQEPRWKRGVSATDDALGEVLGQLYVAEYFPPAAKERMETLVDNLIKAYGESIKELEWMSEETKQKALEKLSKFTPYIGYPSEWRDYSALVVSEDDLVGNYKRSAAFDYQENISKIGQPVKEEDWGMTPQTVNAYYSPVRNEIVFPAGILQPPFFNMNAEDAVNYGGIGAVIGHEIGHGFDDQGSKYDGDGNLQSWWTDADREAFDERGAMLAAQYDLYEPIEGVFVNGKLTLGENIGDLAGVTIAYKAYKDSLNGEESPVLDGFTGEQRVFLGWAQVWQTKQRDEYTRNQVLSDPHSPAYYRVNGTVVNVPAFYEAFDVKPGDELYLPPEERVTIW</sequence>
<dbReference type="PROSITE" id="PS51257">
    <property type="entry name" value="PROKAR_LIPOPROTEIN"/>
    <property type="match status" value="1"/>
</dbReference>
<dbReference type="InterPro" id="IPR042089">
    <property type="entry name" value="Peptidase_M13_dom_2"/>
</dbReference>
<keyword evidence="7" id="KW-0482">Metalloprotease</keyword>
<evidence type="ECO:0000256" key="5">
    <source>
        <dbReference type="ARBA" id="ARBA00022801"/>
    </source>
</evidence>
<evidence type="ECO:0000256" key="7">
    <source>
        <dbReference type="ARBA" id="ARBA00023049"/>
    </source>
</evidence>
<evidence type="ECO:0000313" key="13">
    <source>
        <dbReference type="Proteomes" id="UP000288259"/>
    </source>
</evidence>
<evidence type="ECO:0000259" key="11">
    <source>
        <dbReference type="Pfam" id="PF05649"/>
    </source>
</evidence>
<dbReference type="PANTHER" id="PTHR11733">
    <property type="entry name" value="ZINC METALLOPROTEASE FAMILY M13 NEPRILYSIN-RELATED"/>
    <property type="match status" value="1"/>
</dbReference>
<evidence type="ECO:0000256" key="3">
    <source>
        <dbReference type="ARBA" id="ARBA00022670"/>
    </source>
</evidence>
<comment type="cofactor">
    <cofactor evidence="1">
        <name>Zn(2+)</name>
        <dbReference type="ChEBI" id="CHEBI:29105"/>
    </cofactor>
</comment>
<dbReference type="EMBL" id="PIPY01000003">
    <property type="protein sequence ID" value="RUO62506.1"/>
    <property type="molecule type" value="Genomic_DNA"/>
</dbReference>
<dbReference type="RefSeq" id="WP_126753871.1">
    <property type="nucleotide sequence ID" value="NZ_PIPY01000003.1"/>
</dbReference>
<gene>
    <name evidence="12" type="ORF">CWI71_03470</name>
</gene>
<evidence type="ECO:0000256" key="1">
    <source>
        <dbReference type="ARBA" id="ARBA00001947"/>
    </source>
</evidence>
<proteinExistence type="inferred from homology"/>
<dbReference type="InterPro" id="IPR008753">
    <property type="entry name" value="Peptidase_M13_N"/>
</dbReference>
<dbReference type="PANTHER" id="PTHR11733:SF167">
    <property type="entry name" value="FI17812P1-RELATED"/>
    <property type="match status" value="1"/>
</dbReference>
<feature type="domain" description="Peptidase M13 C-terminal" evidence="10">
    <location>
        <begin position="490"/>
        <end position="691"/>
    </location>
</feature>
<dbReference type="OrthoDB" id="9775677at2"/>
<name>A0A432YNI3_9GAMM</name>
<evidence type="ECO:0000256" key="8">
    <source>
        <dbReference type="SAM" id="MobiDB-lite"/>
    </source>
</evidence>
<feature type="domain" description="Peptidase M13 N-terminal" evidence="11">
    <location>
        <begin position="59"/>
        <end position="438"/>
    </location>
</feature>
<evidence type="ECO:0000256" key="4">
    <source>
        <dbReference type="ARBA" id="ARBA00022723"/>
    </source>
</evidence>
<keyword evidence="4" id="KW-0479">Metal-binding</keyword>
<dbReference type="InterPro" id="IPR018497">
    <property type="entry name" value="Peptidase_M13_C"/>
</dbReference>
<feature type="signal peptide" evidence="9">
    <location>
        <begin position="1"/>
        <end position="19"/>
    </location>
</feature>
<keyword evidence="9" id="KW-0732">Signal</keyword>
<dbReference type="InterPro" id="IPR024079">
    <property type="entry name" value="MetalloPept_cat_dom_sf"/>
</dbReference>
<dbReference type="AlphaFoldDB" id="A0A432YNI3"/>
<accession>A0A432YNI3</accession>
<comment type="similarity">
    <text evidence="2">Belongs to the peptidase M13 family.</text>
</comment>
<reference evidence="13" key="1">
    <citation type="journal article" date="2018" name="Front. Microbiol.">
        <title>Genome-Based Analysis Reveals the Taxonomy and Diversity of the Family Idiomarinaceae.</title>
        <authorList>
            <person name="Liu Y."/>
            <person name="Lai Q."/>
            <person name="Shao Z."/>
        </authorList>
    </citation>
    <scope>NUCLEOTIDE SEQUENCE [LARGE SCALE GENOMIC DNA]</scope>
    <source>
        <strain evidence="13">CVS-6</strain>
    </source>
</reference>
<keyword evidence="6" id="KW-0862">Zinc</keyword>
<dbReference type="GO" id="GO:0016485">
    <property type="term" value="P:protein processing"/>
    <property type="evidence" value="ECO:0007669"/>
    <property type="project" value="TreeGrafter"/>
</dbReference>
<keyword evidence="5" id="KW-0378">Hydrolase</keyword>
<keyword evidence="3" id="KW-0645">Protease</keyword>
<protein>
    <submittedName>
        <fullName evidence="12">Peptidase M13</fullName>
    </submittedName>
</protein>
<dbReference type="Pfam" id="PF01431">
    <property type="entry name" value="Peptidase_M13"/>
    <property type="match status" value="1"/>
</dbReference>
<dbReference type="GO" id="GO:0046872">
    <property type="term" value="F:metal ion binding"/>
    <property type="evidence" value="ECO:0007669"/>
    <property type="project" value="UniProtKB-KW"/>
</dbReference>
<evidence type="ECO:0000259" key="10">
    <source>
        <dbReference type="Pfam" id="PF01431"/>
    </source>
</evidence>
<dbReference type="PROSITE" id="PS51885">
    <property type="entry name" value="NEPRILYSIN"/>
    <property type="match status" value="1"/>
</dbReference>
<feature type="region of interest" description="Disordered" evidence="8">
    <location>
        <begin position="22"/>
        <end position="42"/>
    </location>
</feature>
<dbReference type="CDD" id="cd08662">
    <property type="entry name" value="M13"/>
    <property type="match status" value="1"/>
</dbReference>
<dbReference type="GO" id="GO:0005886">
    <property type="term" value="C:plasma membrane"/>
    <property type="evidence" value="ECO:0007669"/>
    <property type="project" value="TreeGrafter"/>
</dbReference>
<dbReference type="PRINTS" id="PR00786">
    <property type="entry name" value="NEPRILYSIN"/>
</dbReference>